<comment type="caution">
    <text evidence="1">The sequence shown here is derived from an EMBL/GenBank/DDBJ whole genome shotgun (WGS) entry which is preliminary data.</text>
</comment>
<dbReference type="RefSeq" id="WP_188573129.1">
    <property type="nucleotide sequence ID" value="NZ_BMFW01000028.1"/>
</dbReference>
<sequence length="121" mass="13407">MIEDRERAIAYVTGRICTSSSARLIRDVDTGGFVVMSGEVSADRIHIYDFQTCSYLAGNRTAGRWNLFHARDNATIELIPTEPGRFAGLDHASGQWFTVTVTGKTALVKDMVPGRSKHYLL</sequence>
<gene>
    <name evidence="1" type="ORF">GCM10007170_38360</name>
</gene>
<dbReference type="Proteomes" id="UP000643279">
    <property type="component" value="Unassembled WGS sequence"/>
</dbReference>
<name>A0ABQ2AZX1_9MICC</name>
<dbReference type="EMBL" id="BMFW01000028">
    <property type="protein sequence ID" value="GGI00673.1"/>
    <property type="molecule type" value="Genomic_DNA"/>
</dbReference>
<evidence type="ECO:0000313" key="1">
    <source>
        <dbReference type="EMBL" id="GGI00673.1"/>
    </source>
</evidence>
<organism evidence="1 2">
    <name type="scientific">Arthrobacter liuii</name>
    <dbReference type="NCBI Taxonomy" id="1476996"/>
    <lineage>
        <taxon>Bacteria</taxon>
        <taxon>Bacillati</taxon>
        <taxon>Actinomycetota</taxon>
        <taxon>Actinomycetes</taxon>
        <taxon>Micrococcales</taxon>
        <taxon>Micrococcaceae</taxon>
        <taxon>Arthrobacter</taxon>
    </lineage>
</organism>
<accession>A0ABQ2AZX1</accession>
<protein>
    <submittedName>
        <fullName evidence="1">Uncharacterized protein</fullName>
    </submittedName>
</protein>
<evidence type="ECO:0000313" key="2">
    <source>
        <dbReference type="Proteomes" id="UP000643279"/>
    </source>
</evidence>
<reference evidence="2" key="1">
    <citation type="journal article" date="2019" name="Int. J. Syst. Evol. Microbiol.">
        <title>The Global Catalogue of Microorganisms (GCM) 10K type strain sequencing project: providing services to taxonomists for standard genome sequencing and annotation.</title>
        <authorList>
            <consortium name="The Broad Institute Genomics Platform"/>
            <consortium name="The Broad Institute Genome Sequencing Center for Infectious Disease"/>
            <person name="Wu L."/>
            <person name="Ma J."/>
        </authorList>
    </citation>
    <scope>NUCLEOTIDE SEQUENCE [LARGE SCALE GENOMIC DNA]</scope>
    <source>
        <strain evidence="2">CGMCC 1.12778</strain>
    </source>
</reference>
<proteinExistence type="predicted"/>
<keyword evidence="2" id="KW-1185">Reference proteome</keyword>